<comment type="function">
    <text evidence="3">CoA transferase having broad substrate specificity for short-chain acyl-CoA thioesters with the activity decreasing when the length of the carboxylic acid chain exceeds four carbons.</text>
</comment>
<dbReference type="InterPro" id="IPR014388">
    <property type="entry name" value="3-oxoacid_CoA-transferase"/>
</dbReference>
<dbReference type="PIRSF" id="PIRSF000858">
    <property type="entry name" value="SCOT-t"/>
    <property type="match status" value="1"/>
</dbReference>
<evidence type="ECO:0000313" key="4">
    <source>
        <dbReference type="EMBL" id="MFM0237126.1"/>
    </source>
</evidence>
<dbReference type="GO" id="GO:0016740">
    <property type="term" value="F:transferase activity"/>
    <property type="evidence" value="ECO:0007669"/>
    <property type="project" value="UniProtKB-KW"/>
</dbReference>
<name>A0ABW9BD97_9BURK</name>
<dbReference type="Proteomes" id="UP001629274">
    <property type="component" value="Unassembled WGS sequence"/>
</dbReference>
<gene>
    <name evidence="4" type="ORF">PQR03_03175</name>
</gene>
<dbReference type="Pfam" id="PF01144">
    <property type="entry name" value="CoA_trans"/>
    <property type="match status" value="1"/>
</dbReference>
<proteinExistence type="inferred from homology"/>
<evidence type="ECO:0000256" key="2">
    <source>
        <dbReference type="ARBA" id="ARBA00022679"/>
    </source>
</evidence>
<dbReference type="EC" id="2.8.3.8" evidence="3"/>
<dbReference type="RefSeq" id="WP_408261853.1">
    <property type="nucleotide sequence ID" value="NZ_JAQQCK010000005.1"/>
</dbReference>
<organism evidence="4 5">
    <name type="scientific">Paraburkholderia phytofirmans</name>
    <dbReference type="NCBI Taxonomy" id="261302"/>
    <lineage>
        <taxon>Bacteria</taxon>
        <taxon>Pseudomonadati</taxon>
        <taxon>Pseudomonadota</taxon>
        <taxon>Betaproteobacteria</taxon>
        <taxon>Burkholderiales</taxon>
        <taxon>Burkholderiaceae</taxon>
        <taxon>Paraburkholderia</taxon>
    </lineage>
</organism>
<evidence type="ECO:0000256" key="3">
    <source>
        <dbReference type="PIRNR" id="PIRNR000858"/>
    </source>
</evidence>
<keyword evidence="5" id="KW-1185">Reference proteome</keyword>
<dbReference type="EMBL" id="JAQQDR010000001">
    <property type="protein sequence ID" value="MFM0237126.1"/>
    <property type="molecule type" value="Genomic_DNA"/>
</dbReference>
<comment type="catalytic activity">
    <reaction evidence="3">
        <text>an acyl-CoA + acetate = a carboxylate + acetyl-CoA</text>
        <dbReference type="Rhea" id="RHEA:13381"/>
        <dbReference type="ChEBI" id="CHEBI:29067"/>
        <dbReference type="ChEBI" id="CHEBI:30089"/>
        <dbReference type="ChEBI" id="CHEBI:57288"/>
        <dbReference type="ChEBI" id="CHEBI:58342"/>
        <dbReference type="EC" id="2.8.3.8"/>
    </reaction>
</comment>
<reference evidence="4 5" key="1">
    <citation type="journal article" date="2024" name="Chem. Sci.">
        <title>Discovery of megapolipeptins by genome mining of a Burkholderiales bacteria collection.</title>
        <authorList>
            <person name="Paulo B.S."/>
            <person name="Recchia M.J.J."/>
            <person name="Lee S."/>
            <person name="Fergusson C.H."/>
            <person name="Romanowski S.B."/>
            <person name="Hernandez A."/>
            <person name="Krull N."/>
            <person name="Liu D.Y."/>
            <person name="Cavanagh H."/>
            <person name="Bos A."/>
            <person name="Gray C.A."/>
            <person name="Murphy B.T."/>
            <person name="Linington R.G."/>
            <person name="Eustaquio A.S."/>
        </authorList>
    </citation>
    <scope>NUCLEOTIDE SEQUENCE [LARGE SCALE GENOMIC DNA]</scope>
    <source>
        <strain evidence="4 5">RL17-351-BIE-A</strain>
    </source>
</reference>
<sequence>MDAAAAAEQIFDGATIALAGSGGGLLEPDAVLAALEQRFLQTGHPRDLTVVHALGIGDGKSSGLSRFAHAGMVRRVIGGHWSWSPAMQQMAKDNAFEAYSFPAGAISTLLREIGAGRPGLVTHVGLRTFVDPRLDGGKINARASEELVELIELDGREYLRYKPFKVDFAIVRGSSADASGNVTLRREPADLDTYAAALASHNSGGRVIVQVKERTTQGYVPARLVRIPGILVDTLVAAREQVQCVVADYDPALSGESLSPIDDGFYETPTGIRYIIAARAAQELHAGQSANFGFGIPGGIPGVLAQQGRLGTFWGSVEQGIHNGAMLDGPMFGTARNAEAILSSVDQFDFYSGGGVDITFLGMGEMDGEGNINVSKLGATVVGPGGFIDITQGARKIVFCGSFEAKGLQVEEAGAGVKIVSHGSVPKLVERVQHITFSGEQARIAKQEVLYVTERAVFRLEENGVRLIEVAQGVDVERDVLARMSFRPLVDEALLAQGKNEAREVDANEVDANEARAKVA</sequence>
<dbReference type="PANTHER" id="PTHR43293:SF1">
    <property type="entry name" value="ACETATE COA-TRANSFERASE YDIF"/>
    <property type="match status" value="1"/>
</dbReference>
<evidence type="ECO:0000313" key="5">
    <source>
        <dbReference type="Proteomes" id="UP001629274"/>
    </source>
</evidence>
<keyword evidence="2 3" id="KW-0808">Transferase</keyword>
<comment type="similarity">
    <text evidence="1 3">Belongs to the 3-oxoacid CoA-transferase family.</text>
</comment>
<dbReference type="InterPro" id="IPR037171">
    <property type="entry name" value="NagB/RpiA_transferase-like"/>
</dbReference>
<dbReference type="SUPFAM" id="SSF100950">
    <property type="entry name" value="NagB/RpiA/CoA transferase-like"/>
    <property type="match status" value="2"/>
</dbReference>
<evidence type="ECO:0000256" key="1">
    <source>
        <dbReference type="ARBA" id="ARBA00007154"/>
    </source>
</evidence>
<accession>A0ABW9BD97</accession>
<dbReference type="Gene3D" id="3.40.1080.10">
    <property type="entry name" value="Glutaconate Coenzyme A-transferase"/>
    <property type="match status" value="2"/>
</dbReference>
<dbReference type="InterPro" id="IPR004165">
    <property type="entry name" value="CoA_trans_fam_I"/>
</dbReference>
<dbReference type="SMART" id="SM00882">
    <property type="entry name" value="CoA_trans"/>
    <property type="match status" value="2"/>
</dbReference>
<dbReference type="PANTHER" id="PTHR43293">
    <property type="entry name" value="ACETATE COA-TRANSFERASE YDIF"/>
    <property type="match status" value="1"/>
</dbReference>
<comment type="caution">
    <text evidence="4">The sequence shown here is derived from an EMBL/GenBank/DDBJ whole genome shotgun (WGS) entry which is preliminary data.</text>
</comment>
<protein>
    <recommendedName>
        <fullName evidence="3">Acetate CoA-transferase YdiF</fullName>
        <ecNumber evidence="3">2.8.3.8</ecNumber>
    </recommendedName>
</protein>